<dbReference type="EMBL" id="JABBFZ010000030">
    <property type="protein sequence ID" value="NML35091.1"/>
    <property type="molecule type" value="Genomic_DNA"/>
</dbReference>
<dbReference type="Proteomes" id="UP000583127">
    <property type="component" value="Unassembled WGS sequence"/>
</dbReference>
<evidence type="ECO:0000313" key="2">
    <source>
        <dbReference type="Proteomes" id="UP000583127"/>
    </source>
</evidence>
<sequence>MSIRAVGSGRSGSPAYKMAISTVVMVVGEPPKLDGSPIAWKPADFWGN</sequence>
<keyword evidence="2" id="KW-1185">Reference proteome</keyword>
<accession>A0A7Y0A241</accession>
<name>A0A7Y0A241_9BURK</name>
<proteinExistence type="predicted"/>
<evidence type="ECO:0000313" key="1">
    <source>
        <dbReference type="EMBL" id="NML35091.1"/>
    </source>
</evidence>
<reference evidence="1 2" key="1">
    <citation type="submission" date="2020-04" db="EMBL/GenBank/DDBJ databases">
        <title>Paraburkholderia sp. G-4-1-8 isolated from soil.</title>
        <authorList>
            <person name="Dahal R.H."/>
        </authorList>
    </citation>
    <scope>NUCLEOTIDE SEQUENCE [LARGE SCALE GENOMIC DNA]</scope>
    <source>
        <strain evidence="1 2">G-4-1-8</strain>
    </source>
</reference>
<dbReference type="RefSeq" id="WP_169501281.1">
    <property type="nucleotide sequence ID" value="NZ_JABBFZ010000030.1"/>
</dbReference>
<protein>
    <submittedName>
        <fullName evidence="1">Uncharacterized protein</fullName>
    </submittedName>
</protein>
<gene>
    <name evidence="1" type="ORF">HHL14_30235</name>
</gene>
<organism evidence="1 2">
    <name type="scientific">Paraburkholderia antibiotica</name>
    <dbReference type="NCBI Taxonomy" id="2728839"/>
    <lineage>
        <taxon>Bacteria</taxon>
        <taxon>Pseudomonadati</taxon>
        <taxon>Pseudomonadota</taxon>
        <taxon>Betaproteobacteria</taxon>
        <taxon>Burkholderiales</taxon>
        <taxon>Burkholderiaceae</taxon>
        <taxon>Paraburkholderia</taxon>
    </lineage>
</organism>
<comment type="caution">
    <text evidence="1">The sequence shown here is derived from an EMBL/GenBank/DDBJ whole genome shotgun (WGS) entry which is preliminary data.</text>
</comment>
<dbReference type="AlphaFoldDB" id="A0A7Y0A241"/>